<accession>A0ABR5ZSH5</accession>
<protein>
    <submittedName>
        <fullName evidence="1">Uncharacterized protein</fullName>
    </submittedName>
</protein>
<organism evidence="1 2">
    <name type="scientific">Bombella mellum</name>
    <dbReference type="NCBI Taxonomy" id="2039288"/>
    <lineage>
        <taxon>Bacteria</taxon>
        <taxon>Pseudomonadati</taxon>
        <taxon>Pseudomonadota</taxon>
        <taxon>Alphaproteobacteria</taxon>
        <taxon>Acetobacterales</taxon>
        <taxon>Acetobacteraceae</taxon>
        <taxon>Bombella</taxon>
    </lineage>
</organism>
<evidence type="ECO:0000313" key="1">
    <source>
        <dbReference type="EMBL" id="MBA5727266.1"/>
    </source>
</evidence>
<gene>
    <name evidence="1" type="ORF">CPA56_04590</name>
</gene>
<proteinExistence type="predicted"/>
<evidence type="ECO:0000313" key="2">
    <source>
        <dbReference type="Proteomes" id="UP000765338"/>
    </source>
</evidence>
<name>A0ABR5ZSH5_9PROT</name>
<keyword evidence="2" id="KW-1185">Reference proteome</keyword>
<reference evidence="1 2" key="1">
    <citation type="submission" date="2017-10" db="EMBL/GenBank/DDBJ databases">
        <authorList>
            <person name="Jakob F."/>
        </authorList>
    </citation>
    <scope>NUCLEOTIDE SEQUENCE [LARGE SCALE GENOMIC DNA]</scope>
    <source>
        <strain evidence="1 2">TMW 2.1889</strain>
    </source>
</reference>
<dbReference type="RefSeq" id="WP_182040856.1">
    <property type="nucleotide sequence ID" value="NZ_PDLY01000002.1"/>
</dbReference>
<dbReference type="EMBL" id="PDLY01000002">
    <property type="protein sequence ID" value="MBA5727266.1"/>
    <property type="molecule type" value="Genomic_DNA"/>
</dbReference>
<comment type="caution">
    <text evidence="1">The sequence shown here is derived from an EMBL/GenBank/DDBJ whole genome shotgun (WGS) entry which is preliminary data.</text>
</comment>
<sequence>MWFLDCFGHVISYNNYWHELVRIPLQGFLVSGYSVMPHPAPEHFQMKFWDIFGGIVKLPQMSLISWPDGLVSFYCEENKAYTAIDPGTNKTTWSAHAAEWEKFLPFTRDAFEGLLVLTDPLMGKIRTEEGETLDSLHFVQAHEQKLFTAGFGRKRIAVRENMEAFSRIGQLKTGESVSVTFAGFRPGRKYDLVVTRCGQVDF</sequence>
<dbReference type="Proteomes" id="UP000765338">
    <property type="component" value="Unassembled WGS sequence"/>
</dbReference>